<evidence type="ECO:0000256" key="4">
    <source>
        <dbReference type="ARBA" id="ARBA00022692"/>
    </source>
</evidence>
<dbReference type="PANTHER" id="PTHR47947">
    <property type="entry name" value="CYTOCHROME P450 82C3-RELATED"/>
    <property type="match status" value="1"/>
</dbReference>
<dbReference type="Proteomes" id="UP000215914">
    <property type="component" value="Unassembled WGS sequence"/>
</dbReference>
<comment type="cofactor">
    <cofactor evidence="1">
        <name>heme</name>
        <dbReference type="ChEBI" id="CHEBI:30413"/>
    </cofactor>
</comment>
<dbReference type="EMBL" id="MNCJ02000322">
    <property type="protein sequence ID" value="KAF5800051.1"/>
    <property type="molecule type" value="Genomic_DNA"/>
</dbReference>
<keyword evidence="9" id="KW-0503">Monooxygenase</keyword>
<dbReference type="Pfam" id="PF00067">
    <property type="entry name" value="p450"/>
    <property type="match status" value="1"/>
</dbReference>
<dbReference type="InterPro" id="IPR050651">
    <property type="entry name" value="Plant_Cytochrome_P450_Monoox"/>
</dbReference>
<gene>
    <name evidence="11" type="ORF">HanXRQr2_Chr07g0311611</name>
</gene>
<evidence type="ECO:0000256" key="7">
    <source>
        <dbReference type="ARBA" id="ARBA00023002"/>
    </source>
</evidence>
<keyword evidence="7" id="KW-0560">Oxidoreductase</keyword>
<dbReference type="GO" id="GO:0005506">
    <property type="term" value="F:iron ion binding"/>
    <property type="evidence" value="ECO:0007669"/>
    <property type="project" value="InterPro"/>
</dbReference>
<keyword evidence="3" id="KW-0349">Heme</keyword>
<keyword evidence="10" id="KW-0472">Membrane</keyword>
<keyword evidence="5" id="KW-0479">Metal-binding</keyword>
<evidence type="ECO:0000313" key="11">
    <source>
        <dbReference type="EMBL" id="KAF5800051.1"/>
    </source>
</evidence>
<name>A0A9K3INA9_HELAN</name>
<dbReference type="PRINTS" id="PR00463">
    <property type="entry name" value="EP450I"/>
</dbReference>
<protein>
    <submittedName>
        <fullName evidence="11">Cytochrome P450</fullName>
    </submittedName>
</protein>
<evidence type="ECO:0000313" key="12">
    <source>
        <dbReference type="Proteomes" id="UP000215914"/>
    </source>
</evidence>
<keyword evidence="6" id="KW-1133">Transmembrane helix</keyword>
<keyword evidence="12" id="KW-1185">Reference proteome</keyword>
<dbReference type="SUPFAM" id="SSF48264">
    <property type="entry name" value="Cytochrome P450"/>
    <property type="match status" value="1"/>
</dbReference>
<evidence type="ECO:0000256" key="6">
    <source>
        <dbReference type="ARBA" id="ARBA00022989"/>
    </source>
</evidence>
<reference evidence="11" key="1">
    <citation type="journal article" date="2017" name="Nature">
        <title>The sunflower genome provides insights into oil metabolism, flowering and Asterid evolution.</title>
        <authorList>
            <person name="Badouin H."/>
            <person name="Gouzy J."/>
            <person name="Grassa C.J."/>
            <person name="Murat F."/>
            <person name="Staton S.E."/>
            <person name="Cottret L."/>
            <person name="Lelandais-Briere C."/>
            <person name="Owens G.L."/>
            <person name="Carrere S."/>
            <person name="Mayjonade B."/>
            <person name="Legrand L."/>
            <person name="Gill N."/>
            <person name="Kane N.C."/>
            <person name="Bowers J.E."/>
            <person name="Hubner S."/>
            <person name="Bellec A."/>
            <person name="Berard A."/>
            <person name="Berges H."/>
            <person name="Blanchet N."/>
            <person name="Boniface M.C."/>
            <person name="Brunel D."/>
            <person name="Catrice O."/>
            <person name="Chaidir N."/>
            <person name="Claudel C."/>
            <person name="Donnadieu C."/>
            <person name="Faraut T."/>
            <person name="Fievet G."/>
            <person name="Helmstetter N."/>
            <person name="King M."/>
            <person name="Knapp S.J."/>
            <person name="Lai Z."/>
            <person name="Le Paslier M.C."/>
            <person name="Lippi Y."/>
            <person name="Lorenzon L."/>
            <person name="Mandel J.R."/>
            <person name="Marage G."/>
            <person name="Marchand G."/>
            <person name="Marquand E."/>
            <person name="Bret-Mestries E."/>
            <person name="Morien E."/>
            <person name="Nambeesan S."/>
            <person name="Nguyen T."/>
            <person name="Pegot-Espagnet P."/>
            <person name="Pouilly N."/>
            <person name="Raftis F."/>
            <person name="Sallet E."/>
            <person name="Schiex T."/>
            <person name="Thomas J."/>
            <person name="Vandecasteele C."/>
            <person name="Vares D."/>
            <person name="Vear F."/>
            <person name="Vautrin S."/>
            <person name="Crespi M."/>
            <person name="Mangin B."/>
            <person name="Burke J.M."/>
            <person name="Salse J."/>
            <person name="Munos S."/>
            <person name="Vincourt P."/>
            <person name="Rieseberg L.H."/>
            <person name="Langlade N.B."/>
        </authorList>
    </citation>
    <scope>NUCLEOTIDE SEQUENCE</scope>
    <source>
        <tissue evidence="11">Leaves</tissue>
    </source>
</reference>
<comment type="caution">
    <text evidence="11">The sequence shown here is derived from an EMBL/GenBank/DDBJ whole genome shotgun (WGS) entry which is preliminary data.</text>
</comment>
<evidence type="ECO:0000256" key="9">
    <source>
        <dbReference type="ARBA" id="ARBA00023033"/>
    </source>
</evidence>
<reference evidence="11" key="2">
    <citation type="submission" date="2020-06" db="EMBL/GenBank/DDBJ databases">
        <title>Helianthus annuus Genome sequencing and assembly Release 2.</title>
        <authorList>
            <person name="Gouzy J."/>
            <person name="Langlade N."/>
            <person name="Munos S."/>
        </authorList>
    </citation>
    <scope>NUCLEOTIDE SEQUENCE</scope>
    <source>
        <tissue evidence="11">Leaves</tissue>
    </source>
</reference>
<evidence type="ECO:0000256" key="3">
    <source>
        <dbReference type="ARBA" id="ARBA00022617"/>
    </source>
</evidence>
<dbReference type="PANTHER" id="PTHR47947:SF26">
    <property type="entry name" value="CYTOCHROME P450"/>
    <property type="match status" value="1"/>
</dbReference>
<evidence type="ECO:0000256" key="1">
    <source>
        <dbReference type="ARBA" id="ARBA00001971"/>
    </source>
</evidence>
<evidence type="ECO:0000256" key="5">
    <source>
        <dbReference type="ARBA" id="ARBA00022723"/>
    </source>
</evidence>
<dbReference type="AlphaFoldDB" id="A0A9K3INA9"/>
<dbReference type="GO" id="GO:0020037">
    <property type="term" value="F:heme binding"/>
    <property type="evidence" value="ECO:0007669"/>
    <property type="project" value="InterPro"/>
</dbReference>
<evidence type="ECO:0000256" key="2">
    <source>
        <dbReference type="ARBA" id="ARBA00004370"/>
    </source>
</evidence>
<organism evidence="11 12">
    <name type="scientific">Helianthus annuus</name>
    <name type="common">Common sunflower</name>
    <dbReference type="NCBI Taxonomy" id="4232"/>
    <lineage>
        <taxon>Eukaryota</taxon>
        <taxon>Viridiplantae</taxon>
        <taxon>Streptophyta</taxon>
        <taxon>Embryophyta</taxon>
        <taxon>Tracheophyta</taxon>
        <taxon>Spermatophyta</taxon>
        <taxon>Magnoliopsida</taxon>
        <taxon>eudicotyledons</taxon>
        <taxon>Gunneridae</taxon>
        <taxon>Pentapetalae</taxon>
        <taxon>asterids</taxon>
        <taxon>campanulids</taxon>
        <taxon>Asterales</taxon>
        <taxon>Asteraceae</taxon>
        <taxon>Asteroideae</taxon>
        <taxon>Heliantheae alliance</taxon>
        <taxon>Heliantheae</taxon>
        <taxon>Helianthus</taxon>
    </lineage>
</organism>
<dbReference type="InterPro" id="IPR001128">
    <property type="entry name" value="Cyt_P450"/>
</dbReference>
<sequence>MICNPTDQAIYVFILLTCTYTTTATLKWALAFLVNHPVVLKIAQQELENHDGRDRKVEESDMNNLVYLQAIIKETMRLYRAAPLSVPHESTEDCIVGGLNKTRKEEIVVVFHGAALVAVVEAARNAGYDEALVAHLALKPSKACIRYIPLFLFVLNNTRVESTSYYCFNMVI</sequence>
<proteinExistence type="predicted"/>
<dbReference type="InterPro" id="IPR002401">
    <property type="entry name" value="Cyt_P450_E_grp-I"/>
</dbReference>
<dbReference type="GO" id="GO:0004497">
    <property type="term" value="F:monooxygenase activity"/>
    <property type="evidence" value="ECO:0007669"/>
    <property type="project" value="UniProtKB-KW"/>
</dbReference>
<dbReference type="Gramene" id="mRNA:HanXRQr2_Chr07g0311611">
    <property type="protein sequence ID" value="mRNA:HanXRQr2_Chr07g0311611"/>
    <property type="gene ID" value="HanXRQr2_Chr07g0311611"/>
</dbReference>
<comment type="subcellular location">
    <subcellularLocation>
        <location evidence="2">Membrane</location>
    </subcellularLocation>
</comment>
<accession>A0A9K3INA9</accession>
<dbReference type="GO" id="GO:0016705">
    <property type="term" value="F:oxidoreductase activity, acting on paired donors, with incorporation or reduction of molecular oxygen"/>
    <property type="evidence" value="ECO:0007669"/>
    <property type="project" value="InterPro"/>
</dbReference>
<keyword evidence="8" id="KW-0408">Iron</keyword>
<evidence type="ECO:0000256" key="8">
    <source>
        <dbReference type="ARBA" id="ARBA00023004"/>
    </source>
</evidence>
<dbReference type="InterPro" id="IPR036396">
    <property type="entry name" value="Cyt_P450_sf"/>
</dbReference>
<dbReference type="GO" id="GO:0016020">
    <property type="term" value="C:membrane"/>
    <property type="evidence" value="ECO:0007669"/>
    <property type="project" value="UniProtKB-SubCell"/>
</dbReference>
<keyword evidence="4" id="KW-0812">Transmembrane</keyword>
<evidence type="ECO:0000256" key="10">
    <source>
        <dbReference type="ARBA" id="ARBA00023136"/>
    </source>
</evidence>
<dbReference type="Gene3D" id="1.10.630.10">
    <property type="entry name" value="Cytochrome P450"/>
    <property type="match status" value="1"/>
</dbReference>